<keyword evidence="1" id="KW-1133">Transmembrane helix</keyword>
<name>A0A1Q9CY26_SYMMI</name>
<accession>A0A1Q9CY26</accession>
<sequence>MGTAMSSCENRGESTPKSKRLWLERVMGLLMNAYGDSRICDPYHQFQPDYFHTIIPHFFDRNGELDSEVGFVQCPLYFHALEDELDYLDGNNANFFRFHSMIQNCCGGVSAWTTNSTRLLNKEADEALWVTEQSRVRLGNKKRTRQMIERKYFPVENIASSMNDVLSGRRSSFINRRLSYGISRSGTEALGSLQQWKEGQVVFWLQSFFGRQGFTLWLTLGFFIYFLVRLCVVLSCVLVTNTTSRPLVFRLGLLDERLGTYFQNKPTLINIYVVMLVEFAFWLGGLVGILLLVFLVTECLKACTAFGCFSCDWVPNEMRHWARLLIRFSALEDGFLYGLGVMACGLVWWWLPFFWIGFNYWNVFAGQSYHFNCIGMFIFIVPPPPSSLQASMETNEVIFLSMDSVWRSTQSFYVAAPVQVYSIIKAVEDITFQRASETRRGLSTFRDTAESRAVGAWVHYAMAVRVGNGALASCIVVTLIALDCLHPCAYLWVGQAKQMTDQQAGV</sequence>
<dbReference type="AlphaFoldDB" id="A0A1Q9CY26"/>
<feature type="transmembrane region" description="Helical" evidence="1">
    <location>
        <begin position="271"/>
        <end position="296"/>
    </location>
</feature>
<keyword evidence="1" id="KW-0812">Transmembrane</keyword>
<dbReference type="EMBL" id="LSRX01000841">
    <property type="protein sequence ID" value="OLP87833.1"/>
    <property type="molecule type" value="Genomic_DNA"/>
</dbReference>
<evidence type="ECO:0000256" key="1">
    <source>
        <dbReference type="SAM" id="Phobius"/>
    </source>
</evidence>
<evidence type="ECO:0000313" key="3">
    <source>
        <dbReference type="Proteomes" id="UP000186817"/>
    </source>
</evidence>
<organism evidence="2 3">
    <name type="scientific">Symbiodinium microadriaticum</name>
    <name type="common">Dinoflagellate</name>
    <name type="synonym">Zooxanthella microadriatica</name>
    <dbReference type="NCBI Taxonomy" id="2951"/>
    <lineage>
        <taxon>Eukaryota</taxon>
        <taxon>Sar</taxon>
        <taxon>Alveolata</taxon>
        <taxon>Dinophyceae</taxon>
        <taxon>Suessiales</taxon>
        <taxon>Symbiodiniaceae</taxon>
        <taxon>Symbiodinium</taxon>
    </lineage>
</organism>
<keyword evidence="1" id="KW-0472">Membrane</keyword>
<protein>
    <submittedName>
        <fullName evidence="2">Uncharacterized protein</fullName>
    </submittedName>
</protein>
<evidence type="ECO:0000313" key="2">
    <source>
        <dbReference type="EMBL" id="OLP87833.1"/>
    </source>
</evidence>
<dbReference type="OrthoDB" id="435840at2759"/>
<comment type="caution">
    <text evidence="2">The sequence shown here is derived from an EMBL/GenBank/DDBJ whole genome shotgun (WGS) entry which is preliminary data.</text>
</comment>
<proteinExistence type="predicted"/>
<gene>
    <name evidence="2" type="ORF">AK812_SmicGene30922</name>
</gene>
<dbReference type="Proteomes" id="UP000186817">
    <property type="component" value="Unassembled WGS sequence"/>
</dbReference>
<keyword evidence="3" id="KW-1185">Reference proteome</keyword>
<feature type="transmembrane region" description="Helical" evidence="1">
    <location>
        <begin position="214"/>
        <end position="240"/>
    </location>
</feature>
<reference evidence="2 3" key="1">
    <citation type="submission" date="2016-02" db="EMBL/GenBank/DDBJ databases">
        <title>Genome analysis of coral dinoflagellate symbionts highlights evolutionary adaptations to a symbiotic lifestyle.</title>
        <authorList>
            <person name="Aranda M."/>
            <person name="Li Y."/>
            <person name="Liew Y.J."/>
            <person name="Baumgarten S."/>
            <person name="Simakov O."/>
            <person name="Wilson M."/>
            <person name="Piel J."/>
            <person name="Ashoor H."/>
            <person name="Bougouffa S."/>
            <person name="Bajic V.B."/>
            <person name="Ryu T."/>
            <person name="Ravasi T."/>
            <person name="Bayer T."/>
            <person name="Micklem G."/>
            <person name="Kim H."/>
            <person name="Bhak J."/>
            <person name="Lajeunesse T.C."/>
            <person name="Voolstra C.R."/>
        </authorList>
    </citation>
    <scope>NUCLEOTIDE SEQUENCE [LARGE SCALE GENOMIC DNA]</scope>
    <source>
        <strain evidence="2 3">CCMP2467</strain>
    </source>
</reference>
<feature type="transmembrane region" description="Helical" evidence="1">
    <location>
        <begin position="335"/>
        <end position="358"/>
    </location>
</feature>